<organism evidence="4 5">
    <name type="scientific">Glarea lozoyensis (strain ATCC 20868 / MF5171)</name>
    <dbReference type="NCBI Taxonomy" id="1116229"/>
    <lineage>
        <taxon>Eukaryota</taxon>
        <taxon>Fungi</taxon>
        <taxon>Dikarya</taxon>
        <taxon>Ascomycota</taxon>
        <taxon>Pezizomycotina</taxon>
        <taxon>Leotiomycetes</taxon>
        <taxon>Helotiales</taxon>
        <taxon>Helotiaceae</taxon>
        <taxon>Glarea</taxon>
    </lineage>
</organism>
<dbReference type="EMBL" id="KE145364">
    <property type="protein sequence ID" value="EPE30301.1"/>
    <property type="molecule type" value="Genomic_DNA"/>
</dbReference>
<dbReference type="PRINTS" id="PR00081">
    <property type="entry name" value="GDHRDH"/>
</dbReference>
<dbReference type="OMA" id="FGKQSWT"/>
<dbReference type="Gene3D" id="3.40.50.720">
    <property type="entry name" value="NAD(P)-binding Rossmann-like Domain"/>
    <property type="match status" value="1"/>
</dbReference>
<evidence type="ECO:0000256" key="1">
    <source>
        <dbReference type="ARBA" id="ARBA00022857"/>
    </source>
</evidence>
<dbReference type="GO" id="GO:0005811">
    <property type="term" value="C:lipid droplet"/>
    <property type="evidence" value="ECO:0007669"/>
    <property type="project" value="TreeGrafter"/>
</dbReference>
<dbReference type="eggNOG" id="KOG1208">
    <property type="taxonomic scope" value="Eukaryota"/>
</dbReference>
<dbReference type="InterPro" id="IPR002347">
    <property type="entry name" value="SDR_fam"/>
</dbReference>
<dbReference type="HOGENOM" id="CLU_010194_44_3_1"/>
<dbReference type="InterPro" id="IPR051593">
    <property type="entry name" value="Ergosterol_Biosynth_ERG27"/>
</dbReference>
<dbReference type="GO" id="GO:0005741">
    <property type="term" value="C:mitochondrial outer membrane"/>
    <property type="evidence" value="ECO:0007669"/>
    <property type="project" value="TreeGrafter"/>
</dbReference>
<dbReference type="Pfam" id="PF00106">
    <property type="entry name" value="adh_short"/>
    <property type="match status" value="1"/>
</dbReference>
<evidence type="ECO:0000313" key="4">
    <source>
        <dbReference type="EMBL" id="EPE30301.1"/>
    </source>
</evidence>
<dbReference type="GeneID" id="19472064"/>
<dbReference type="Proteomes" id="UP000016922">
    <property type="component" value="Unassembled WGS sequence"/>
</dbReference>
<keyword evidence="5" id="KW-1185">Reference proteome</keyword>
<keyword evidence="1" id="KW-0521">NADP</keyword>
<dbReference type="PROSITE" id="PS00061">
    <property type="entry name" value="ADH_SHORT"/>
    <property type="match status" value="1"/>
</dbReference>
<sequence length="355" mass="38590">MSSTKPTILLTGANGGLGIGCVQNILASKYAETHHAIYTVRSLDSAGTLRSLLDAKAQKGHSYEVLALDLGDLKEVREVASSLNARIKSHTLAPITGLLLNAAMQDANSSTLTPQIFTPDTHEAAFQINYLSPFLLVLLLLGSMHPTGRIVLVSSYMHNALDPRPQQMGIYDLTKKSGRDYTVMFESVEAWRRGVSYEDDAYKAGMRRYGASKLGGVMFMYELQSRLLSDPKLSGVEICCLDPGAMANTALMRNSPPVMRVAIGILGRVLGPVFTAVSPNGTFRTPYKSGSDLLKTGLEREGAYKGGVAAVYWDGGRKGETSLESRDGEKQKLLWRGSLEIVGLKEGETVLKDWR</sequence>
<dbReference type="AlphaFoldDB" id="S3DEC9"/>
<proteinExistence type="predicted"/>
<dbReference type="GO" id="GO:0000253">
    <property type="term" value="F:3-beta-hydroxysteroid 3-dehydrogenase (NADP+) activity"/>
    <property type="evidence" value="ECO:0007669"/>
    <property type="project" value="UniProtKB-EC"/>
</dbReference>
<dbReference type="KEGG" id="glz:GLAREA_13024"/>
<gene>
    <name evidence="4" type="ORF">GLAREA_13024</name>
</gene>
<dbReference type="PANTHER" id="PTHR43647:SF4">
    <property type="entry name" value="KETOREDUCTASE (KR) DOMAIN-CONTAINING PROTEIN"/>
    <property type="match status" value="1"/>
</dbReference>
<protein>
    <recommendedName>
        <fullName evidence="3">3beta-hydroxysteroid 3-dehydrogenase</fullName>
        <ecNumber evidence="3">1.1.1.270</ecNumber>
    </recommendedName>
</protein>
<dbReference type="InterPro" id="IPR020904">
    <property type="entry name" value="Sc_DH/Rdtase_CS"/>
</dbReference>
<dbReference type="PANTHER" id="PTHR43647">
    <property type="entry name" value="DEHYDROGENASE"/>
    <property type="match status" value="1"/>
</dbReference>
<dbReference type="EC" id="1.1.1.270" evidence="3"/>
<evidence type="ECO:0000256" key="3">
    <source>
        <dbReference type="ARBA" id="ARBA00023621"/>
    </source>
</evidence>
<dbReference type="SUPFAM" id="SSF51735">
    <property type="entry name" value="NAD(P)-binding Rossmann-fold domains"/>
    <property type="match status" value="1"/>
</dbReference>
<evidence type="ECO:0000256" key="2">
    <source>
        <dbReference type="ARBA" id="ARBA00023589"/>
    </source>
</evidence>
<dbReference type="InterPro" id="IPR036291">
    <property type="entry name" value="NAD(P)-bd_dom_sf"/>
</dbReference>
<accession>S3DEC9</accession>
<reference evidence="4 5" key="1">
    <citation type="journal article" date="2013" name="BMC Genomics">
        <title>Genomics-driven discovery of the pneumocandin biosynthetic gene cluster in the fungus Glarea lozoyensis.</title>
        <authorList>
            <person name="Chen L."/>
            <person name="Yue Q."/>
            <person name="Zhang X."/>
            <person name="Xiang M."/>
            <person name="Wang C."/>
            <person name="Li S."/>
            <person name="Che Y."/>
            <person name="Ortiz-Lopez F.J."/>
            <person name="Bills G.F."/>
            <person name="Liu X."/>
            <person name="An Z."/>
        </authorList>
    </citation>
    <scope>NUCLEOTIDE SEQUENCE [LARGE SCALE GENOMIC DNA]</scope>
    <source>
        <strain evidence="5">ATCC 20868 / MF5171</strain>
    </source>
</reference>
<dbReference type="OrthoDB" id="191139at2759"/>
<dbReference type="PROSITE" id="PS51257">
    <property type="entry name" value="PROKAR_LIPOPROTEIN"/>
    <property type="match status" value="1"/>
</dbReference>
<evidence type="ECO:0000313" key="5">
    <source>
        <dbReference type="Proteomes" id="UP000016922"/>
    </source>
</evidence>
<name>S3DEC9_GLAL2</name>
<dbReference type="GO" id="GO:0005789">
    <property type="term" value="C:endoplasmic reticulum membrane"/>
    <property type="evidence" value="ECO:0007669"/>
    <property type="project" value="TreeGrafter"/>
</dbReference>
<comment type="pathway">
    <text evidence="2">Steroid biosynthesis; zymosterol biosynthesis; zymosterol from lanosterol: step 5/6.</text>
</comment>
<dbReference type="RefSeq" id="XP_008082694.1">
    <property type="nucleotide sequence ID" value="XM_008084503.1"/>
</dbReference>